<name>A0A832PNN1_9RHOB</name>
<reference evidence="2 3" key="1">
    <citation type="journal article" date="2020" name="Biotechnol. Biofuels">
        <title>New insights from the biogas microbiome by comprehensive genome-resolved metagenomics of nearly 1600 species originating from multiple anaerobic digesters.</title>
        <authorList>
            <person name="Campanaro S."/>
            <person name="Treu L."/>
            <person name="Rodriguez-R L.M."/>
            <person name="Kovalovszki A."/>
            <person name="Ziels R.M."/>
            <person name="Maus I."/>
            <person name="Zhu X."/>
            <person name="Kougias P.G."/>
            <person name="Basile A."/>
            <person name="Luo G."/>
            <person name="Schluter A."/>
            <person name="Konstantinidis K.T."/>
            <person name="Angelidaki I."/>
        </authorList>
    </citation>
    <scope>NUCLEOTIDE SEQUENCE [LARGE SCALE GENOMIC DNA]</scope>
    <source>
        <strain evidence="2">AS04akNAM_125</strain>
    </source>
</reference>
<dbReference type="AlphaFoldDB" id="A0A832PNN1"/>
<dbReference type="EMBL" id="DULP01000142">
    <property type="protein sequence ID" value="HHW34340.1"/>
    <property type="molecule type" value="Genomic_DNA"/>
</dbReference>
<dbReference type="RefSeq" id="WP_303730384.1">
    <property type="nucleotide sequence ID" value="NZ_DULP01000142.1"/>
</dbReference>
<comment type="caution">
    <text evidence="2">The sequence shown here is derived from an EMBL/GenBank/DDBJ whole genome shotgun (WGS) entry which is preliminary data.</text>
</comment>
<dbReference type="Proteomes" id="UP000580830">
    <property type="component" value="Unassembled WGS sequence"/>
</dbReference>
<sequence>MGKDSQHREADNEHNPQRALWQAVLMQAAEDAIYGASLSAASKTRQHRIAATKAARAWLTTPSRDLAEVCHLAGLEPQAVMEHMRKQIAQAPTPEELVSRRKPPKPKPAPKPPKPKAPTHYTLGDETLTVEQWAERAGIAPATIQSRLSKGWPLAKALTSRRGQHLSPARTWRRGSPPVTITHAGMTLTVQQWAERTGLSIHTIKARRWKGWPTERVLSPLVRRRVGKTQEAEAA</sequence>
<organism evidence="2 3">
    <name type="scientific">Paracoccus solventivorans</name>
    <dbReference type="NCBI Taxonomy" id="53463"/>
    <lineage>
        <taxon>Bacteria</taxon>
        <taxon>Pseudomonadati</taxon>
        <taxon>Pseudomonadota</taxon>
        <taxon>Alphaproteobacteria</taxon>
        <taxon>Rhodobacterales</taxon>
        <taxon>Paracoccaceae</taxon>
        <taxon>Paracoccus</taxon>
    </lineage>
</organism>
<accession>A0A832PNN1</accession>
<proteinExistence type="predicted"/>
<protein>
    <submittedName>
        <fullName evidence="2">Uncharacterized protein</fullName>
    </submittedName>
</protein>
<gene>
    <name evidence="2" type="ORF">GXX24_09420</name>
</gene>
<evidence type="ECO:0000313" key="3">
    <source>
        <dbReference type="Proteomes" id="UP000580830"/>
    </source>
</evidence>
<evidence type="ECO:0000256" key="1">
    <source>
        <dbReference type="SAM" id="MobiDB-lite"/>
    </source>
</evidence>
<feature type="compositionally biased region" description="Pro residues" evidence="1">
    <location>
        <begin position="106"/>
        <end position="116"/>
    </location>
</feature>
<evidence type="ECO:0000313" key="2">
    <source>
        <dbReference type="EMBL" id="HHW34340.1"/>
    </source>
</evidence>
<feature type="region of interest" description="Disordered" evidence="1">
    <location>
        <begin position="90"/>
        <end position="123"/>
    </location>
</feature>